<evidence type="ECO:0000256" key="6">
    <source>
        <dbReference type="SAM" id="Phobius"/>
    </source>
</evidence>
<feature type="transmembrane region" description="Helical" evidence="6">
    <location>
        <begin position="30"/>
        <end position="50"/>
    </location>
</feature>
<keyword evidence="4 6" id="KW-1133">Transmembrane helix</keyword>
<dbReference type="PANTHER" id="PTHR31652">
    <property type="entry name" value="LIMR FAMILY PROTEIN DDB_G0283707-RELATED"/>
    <property type="match status" value="1"/>
</dbReference>
<evidence type="ECO:0000256" key="5">
    <source>
        <dbReference type="ARBA" id="ARBA00023136"/>
    </source>
</evidence>
<evidence type="ECO:0000256" key="3">
    <source>
        <dbReference type="ARBA" id="ARBA00022692"/>
    </source>
</evidence>
<keyword evidence="5 6" id="KW-0472">Membrane</keyword>
<dbReference type="PANTHER" id="PTHR31652:SF0">
    <property type="entry name" value="LIMR FAMILY PROTEIN DDB_G0283707-RELATED"/>
    <property type="match status" value="1"/>
</dbReference>
<feature type="transmembrane region" description="Helical" evidence="6">
    <location>
        <begin position="6"/>
        <end position="23"/>
    </location>
</feature>
<feature type="transmembrane region" description="Helical" evidence="6">
    <location>
        <begin position="378"/>
        <end position="399"/>
    </location>
</feature>
<comment type="subcellular location">
    <subcellularLocation>
        <location evidence="1">Membrane</location>
        <topology evidence="1">Multi-pass membrane protein</topology>
    </subcellularLocation>
</comment>
<protein>
    <submittedName>
        <fullName evidence="7">Uncharacterized protein</fullName>
    </submittedName>
</protein>
<evidence type="ECO:0000256" key="2">
    <source>
        <dbReference type="ARBA" id="ARBA00010487"/>
    </source>
</evidence>
<dbReference type="PRINTS" id="PR01692">
    <property type="entry name" value="LIPOCALINIMR"/>
</dbReference>
<name>H6WB98_VAULI</name>
<feature type="transmembrane region" description="Helical" evidence="6">
    <location>
        <begin position="207"/>
        <end position="237"/>
    </location>
</feature>
<dbReference type="GO" id="GO:0016020">
    <property type="term" value="C:membrane"/>
    <property type="evidence" value="ECO:0007669"/>
    <property type="project" value="UniProtKB-SubCell"/>
</dbReference>
<organism evidence="7">
    <name type="scientific">Vaucheria litorea</name>
    <name type="common">Yellow-green alga</name>
    <dbReference type="NCBI Taxonomy" id="109269"/>
    <lineage>
        <taxon>Eukaryota</taxon>
        <taxon>Sar</taxon>
        <taxon>Stramenopiles</taxon>
        <taxon>Ochrophyta</taxon>
        <taxon>PX clade</taxon>
        <taxon>Xanthophyceae</taxon>
        <taxon>Vaucheriales</taxon>
        <taxon>Vaucheriaceae</taxon>
        <taxon>Vaucheria</taxon>
    </lineage>
</organism>
<dbReference type="AlphaFoldDB" id="H6WB98"/>
<keyword evidence="3 6" id="KW-0812">Transmembrane</keyword>
<accession>H6WB98</accession>
<feature type="transmembrane region" description="Helical" evidence="6">
    <location>
        <begin position="127"/>
        <end position="146"/>
    </location>
</feature>
<evidence type="ECO:0000256" key="4">
    <source>
        <dbReference type="ARBA" id="ARBA00022989"/>
    </source>
</evidence>
<comment type="similarity">
    <text evidence="2">Belongs to the LIMR family.</text>
</comment>
<evidence type="ECO:0000256" key="1">
    <source>
        <dbReference type="ARBA" id="ARBA00004141"/>
    </source>
</evidence>
<dbReference type="InterPro" id="IPR008075">
    <property type="entry name" value="LIMR"/>
</dbReference>
<reference evidence="7" key="1">
    <citation type="journal article" date="2012" name="Mol. Biol. Evol.">
        <title>Transcriptomic Evidence for the Expression of Horizontally Transferred Algal Nuclear Genes in the Photosynthetic Sea Slug, Elysia chlorotica.</title>
        <authorList>
            <person name="Pierce S.K."/>
            <person name="Fang X."/>
            <person name="Schwartz J.A."/>
            <person name="Jiang X."/>
            <person name="Zhao W."/>
            <person name="Curtis N.E."/>
            <person name="Kocot K.M."/>
            <person name="Yang B."/>
            <person name="Wang J."/>
        </authorList>
    </citation>
    <scope>NUCLEOTIDE SEQUENCE</scope>
</reference>
<feature type="transmembrane region" description="Helical" evidence="6">
    <location>
        <begin position="427"/>
        <end position="454"/>
    </location>
</feature>
<dbReference type="EMBL" id="JQ062417">
    <property type="protein sequence ID" value="AFA52586.1"/>
    <property type="molecule type" value="Genomic_DNA"/>
</dbReference>
<feature type="transmembrane region" description="Helical" evidence="6">
    <location>
        <begin position="83"/>
        <end position="103"/>
    </location>
</feature>
<dbReference type="InterPro" id="IPR006876">
    <property type="entry name" value="LMBR1-like_membr_prot"/>
</dbReference>
<proteinExistence type="inferred from homology"/>
<sequence>MIGIGFFLLTAINTYIMVLWQHPDDKNESYWAKFLVVMGLTLAEGTLLFLPLDVANNGGNVQCNQFWSSTFCGSIDMHLAWTVLFYLILIFTFFLIPFTIFFYEEDDTLELEGQYNFKKTLIISSKYMLALVIMVSLILALTYLFLGKSELPVDEYRLSVGQLLSPELTFTINDPSGRSRPLVGDQITKSLATKSQDTIRLNVSFGLFLLAILAFIGWFLFAAFAGLGIPGISIDLIREFLNRPKRLDRGQISALEMAVQRRCKELVEIGTMLKQKRAQSSQIRSNYLSKQIKSRADNKEFNRFKQMVYVLEEDFDQFVLCKAYSTKYNPLKPIFWLCVGIVSAIIGLLWILHMILYMLIDPPATNFLNEYFNWFDQWFPLFGTVSVAIFSAYLLAAAIKGCFKFGLRIVWFTLHPMKINETYMNSFLFNVGIILLCVPAAIQFCVQAFSSYAVSAEINNILNVQVRYLRFFQFFYANNVFVYALLILTVLSSIYLAVRPSDSSNKAKIVRETLIRLGSEQMSVR</sequence>
<feature type="transmembrane region" description="Helical" evidence="6">
    <location>
        <begin position="334"/>
        <end position="358"/>
    </location>
</feature>
<feature type="transmembrane region" description="Helical" evidence="6">
    <location>
        <begin position="474"/>
        <end position="498"/>
    </location>
</feature>
<evidence type="ECO:0000313" key="7">
    <source>
        <dbReference type="EMBL" id="AFA52586.1"/>
    </source>
</evidence>
<dbReference type="Pfam" id="PF04791">
    <property type="entry name" value="LMBR1"/>
    <property type="match status" value="2"/>
</dbReference>